<organism evidence="2 3">
    <name type="scientific">Ancylostoma duodenale</name>
    <dbReference type="NCBI Taxonomy" id="51022"/>
    <lineage>
        <taxon>Eukaryota</taxon>
        <taxon>Metazoa</taxon>
        <taxon>Ecdysozoa</taxon>
        <taxon>Nematoda</taxon>
        <taxon>Chromadorea</taxon>
        <taxon>Rhabditida</taxon>
        <taxon>Rhabditina</taxon>
        <taxon>Rhabditomorpha</taxon>
        <taxon>Strongyloidea</taxon>
        <taxon>Ancylostomatidae</taxon>
        <taxon>Ancylostomatinae</taxon>
        <taxon>Ancylostoma</taxon>
    </lineage>
</organism>
<feature type="compositionally biased region" description="Low complexity" evidence="1">
    <location>
        <begin position="69"/>
        <end position="83"/>
    </location>
</feature>
<name>A0A0C2D5U6_9BILA</name>
<gene>
    <name evidence="2" type="ORF">ANCDUO_12332</name>
</gene>
<accession>A0A0C2D5U6</accession>
<keyword evidence="3" id="KW-1185">Reference proteome</keyword>
<protein>
    <submittedName>
        <fullName evidence="2">Uncharacterized protein</fullName>
    </submittedName>
</protein>
<evidence type="ECO:0000256" key="1">
    <source>
        <dbReference type="SAM" id="MobiDB-lite"/>
    </source>
</evidence>
<feature type="region of interest" description="Disordered" evidence="1">
    <location>
        <begin position="69"/>
        <end position="108"/>
    </location>
</feature>
<dbReference type="AlphaFoldDB" id="A0A0C2D5U6"/>
<dbReference type="OrthoDB" id="5852429at2759"/>
<sequence length="108" mass="12014">MDISDAFNRHKSVVDNFARKWDQYSSVYDSVDPCKSISKANFKKHLGRRHVCRVNFGELDAPIKEVGAKKNSGAAKAAPGCGTKPPPQQTPPPAYDDLFRPPPPYRTK</sequence>
<reference evidence="2 3" key="1">
    <citation type="submission" date="2013-12" db="EMBL/GenBank/DDBJ databases">
        <title>Draft genome of the parsitic nematode Ancylostoma duodenale.</title>
        <authorList>
            <person name="Mitreva M."/>
        </authorList>
    </citation>
    <scope>NUCLEOTIDE SEQUENCE [LARGE SCALE GENOMIC DNA]</scope>
    <source>
        <strain evidence="2 3">Zhejiang</strain>
    </source>
</reference>
<feature type="compositionally biased region" description="Pro residues" evidence="1">
    <location>
        <begin position="84"/>
        <end position="108"/>
    </location>
</feature>
<proteinExistence type="predicted"/>
<evidence type="ECO:0000313" key="3">
    <source>
        <dbReference type="Proteomes" id="UP000054047"/>
    </source>
</evidence>
<dbReference type="Proteomes" id="UP000054047">
    <property type="component" value="Unassembled WGS sequence"/>
</dbReference>
<dbReference type="EMBL" id="KN734338">
    <property type="protein sequence ID" value="KIH57477.1"/>
    <property type="molecule type" value="Genomic_DNA"/>
</dbReference>
<evidence type="ECO:0000313" key="2">
    <source>
        <dbReference type="EMBL" id="KIH57477.1"/>
    </source>
</evidence>